<dbReference type="EMBL" id="JAUHHV010000007">
    <property type="protein sequence ID" value="KAK1417898.1"/>
    <property type="molecule type" value="Genomic_DNA"/>
</dbReference>
<dbReference type="Pfam" id="PF24756">
    <property type="entry name" value="THD_CWZF3-5-7"/>
    <property type="match status" value="1"/>
</dbReference>
<dbReference type="InterPro" id="IPR056406">
    <property type="entry name" value="THD_CWZF3/5/7"/>
</dbReference>
<dbReference type="PROSITE" id="PS51050">
    <property type="entry name" value="ZF_CW"/>
    <property type="match status" value="1"/>
</dbReference>
<feature type="region of interest" description="Disordered" evidence="4">
    <location>
        <begin position="178"/>
        <end position="203"/>
    </location>
</feature>
<dbReference type="Pfam" id="PF07496">
    <property type="entry name" value="zf-CW"/>
    <property type="match status" value="1"/>
</dbReference>
<dbReference type="PANTHER" id="PTHR46524:SF12">
    <property type="entry name" value="CW-TYPE DOMAIN-CONTAINING PROTEIN"/>
    <property type="match status" value="1"/>
</dbReference>
<keyword evidence="1" id="KW-0479">Metal-binding</keyword>
<feature type="region of interest" description="Disordered" evidence="4">
    <location>
        <begin position="954"/>
        <end position="978"/>
    </location>
</feature>
<keyword evidence="2" id="KW-0863">Zinc-finger</keyword>
<keyword evidence="3" id="KW-0862">Zinc</keyword>
<dbReference type="PANTHER" id="PTHR46524">
    <property type="entry name" value="CW-TYPE ZINC FINGER"/>
    <property type="match status" value="1"/>
</dbReference>
<dbReference type="Proteomes" id="UP001229421">
    <property type="component" value="Unassembled WGS sequence"/>
</dbReference>
<feature type="compositionally biased region" description="Low complexity" evidence="4">
    <location>
        <begin position="787"/>
        <end position="797"/>
    </location>
</feature>
<evidence type="ECO:0000256" key="2">
    <source>
        <dbReference type="ARBA" id="ARBA00022771"/>
    </source>
</evidence>
<organism evidence="6 7">
    <name type="scientific">Tagetes erecta</name>
    <name type="common">African marigold</name>
    <dbReference type="NCBI Taxonomy" id="13708"/>
    <lineage>
        <taxon>Eukaryota</taxon>
        <taxon>Viridiplantae</taxon>
        <taxon>Streptophyta</taxon>
        <taxon>Embryophyta</taxon>
        <taxon>Tracheophyta</taxon>
        <taxon>Spermatophyta</taxon>
        <taxon>Magnoliopsida</taxon>
        <taxon>eudicotyledons</taxon>
        <taxon>Gunneridae</taxon>
        <taxon>Pentapetalae</taxon>
        <taxon>asterids</taxon>
        <taxon>campanulids</taxon>
        <taxon>Asterales</taxon>
        <taxon>Asteraceae</taxon>
        <taxon>Asteroideae</taxon>
        <taxon>Heliantheae alliance</taxon>
        <taxon>Tageteae</taxon>
        <taxon>Tagetes</taxon>
    </lineage>
</organism>
<evidence type="ECO:0000256" key="1">
    <source>
        <dbReference type="ARBA" id="ARBA00022723"/>
    </source>
</evidence>
<dbReference type="InterPro" id="IPR011124">
    <property type="entry name" value="Znf_CW"/>
</dbReference>
<name>A0AAD8K8D2_TARER</name>
<evidence type="ECO:0000256" key="4">
    <source>
        <dbReference type="SAM" id="MobiDB-lite"/>
    </source>
</evidence>
<dbReference type="AlphaFoldDB" id="A0AAD8K8D2"/>
<reference evidence="6" key="1">
    <citation type="journal article" date="2023" name="bioRxiv">
        <title>Improved chromosome-level genome assembly for marigold (Tagetes erecta).</title>
        <authorList>
            <person name="Jiang F."/>
            <person name="Yuan L."/>
            <person name="Wang S."/>
            <person name="Wang H."/>
            <person name="Xu D."/>
            <person name="Wang A."/>
            <person name="Fan W."/>
        </authorList>
    </citation>
    <scope>NUCLEOTIDE SEQUENCE</scope>
    <source>
        <strain evidence="6">WSJ</strain>
        <tissue evidence="6">Leaf</tissue>
    </source>
</reference>
<keyword evidence="7" id="KW-1185">Reference proteome</keyword>
<feature type="region of interest" description="Disordered" evidence="4">
    <location>
        <begin position="1126"/>
        <end position="1147"/>
    </location>
</feature>
<dbReference type="InterPro" id="IPR055300">
    <property type="entry name" value="CWZF3/5/7"/>
</dbReference>
<protein>
    <recommendedName>
        <fullName evidence="5">CW-type domain-containing protein</fullName>
    </recommendedName>
</protein>
<comment type="caution">
    <text evidence="6">The sequence shown here is derived from an EMBL/GenBank/DDBJ whole genome shotgun (WGS) entry which is preliminary data.</text>
</comment>
<evidence type="ECO:0000313" key="7">
    <source>
        <dbReference type="Proteomes" id="UP001229421"/>
    </source>
</evidence>
<feature type="region of interest" description="Disordered" evidence="4">
    <location>
        <begin position="767"/>
        <end position="839"/>
    </location>
</feature>
<sequence>MKGVDLEEGEACLDENDANIDPDTALSYIDKRLQCALGHFQKEFEGNVSAELLGPRFGGYGSFLPAYKLPPTVHFHGKALNLNKPPSPNIFRLEGADPVKPATSHRRDVFVDHTVLSGDAMANKDTSSLQGETCAFKKENVSNSSVNPTEQRSLKVRIKVSYDKPAVTKDKLYSGLGLLSPSSSTGNNPESSGGPPIESHDIPFDSPGSILSYMTSIFIPGNRLLSPLNESLTSLKAKVKSITGRRISSSVVGDASSALGEKSMKTESVDCKQGLTEHLKVKLSSDSTLSEKNRVAKIDVPLKKRVTKKELINDVFGTDFTSNESDESCEQKNVKKLSLDSKGIKQIILKNAPDVVKVEHETGLEKKVSSKTVTCEPRKKIPKTVEHLPSERNKSMKVKKSVLKDIVKVRNSYKDILDTDNGAIEVANVERDLIPAEVAIPQQTEVAPVAPAEVAIPQQLEVGPTVPPDNWVGCDLCEKWRLLPIGIEPDNLPENWLCSMSTWLPGRNHCDVSEDETTKAVQEMNFRLIFQNQNNVQINDCRGNIGNLDHTNSNVNSETMANKLKRIKTRPEGGSSSLIETSYPSMDAQQHSRQKRKGLFETNQPLLDKNGFVKAKKLKSKTLSDQYDIVTSNMIKCEDHRPKEGLVISANRHTENKPFCMENNIMDKKVEIHAKKRKLKDWQESQPCANTLESSEDRIKMKDKRLKTEVETTNDVSFNKGKTMKIKLSGTKENLVDRGREKNQQHRETIYCKKDVESERSLLAATSSSSKISGSCKRASFQERKGSPVGSVSSFSSRALNPDNVSPASGKTIPRKAGIDASQRQRSGGKVDSKHKEASKIRNSCVMEHATGQSDVETGVKGDANGAKDKIERNLQKVMVRAANPLTGQPNKMRRVEVDASAKTNNDGKIVNKKHAGSEAKLGDMGVPQMNLTVKKDLKKACVGDISNVVEPKVEVQASDGSGQNQSKVKRHSADAANQNAKSLATDCGTLKDLSVMSFLKEYSSSQTALTPFKRAEESKDYADRLKTSGFVYECNDAYFDSALKFLYAASLLETFTADISKSKGVDPINGYTTSAKLSKICAEEYEKRKETAAAALAYKCMEVAYMRIVYGKSSLARQDLQASMQMVTQGESPSSSASDVDNLNNQPTSDKTMLLKNIAHPGNQMVVKNQASFMRLLDLTSYASLAMEASMKSQNAYKAASAILDDTHNNELMVSVKRVIDFSFQDVKEIVCLVQSTREAINRQGFKGNNRR</sequence>
<accession>A0AAD8K8D2</accession>
<evidence type="ECO:0000313" key="6">
    <source>
        <dbReference type="EMBL" id="KAK1417898.1"/>
    </source>
</evidence>
<proteinExistence type="predicted"/>
<feature type="compositionally biased region" description="Low complexity" evidence="4">
    <location>
        <begin position="767"/>
        <end position="779"/>
    </location>
</feature>
<evidence type="ECO:0000256" key="3">
    <source>
        <dbReference type="ARBA" id="ARBA00022833"/>
    </source>
</evidence>
<gene>
    <name evidence="6" type="ORF">QVD17_27033</name>
</gene>
<evidence type="ECO:0000259" key="5">
    <source>
        <dbReference type="PROSITE" id="PS51050"/>
    </source>
</evidence>
<dbReference type="Gene3D" id="3.30.40.100">
    <property type="match status" value="1"/>
</dbReference>
<feature type="compositionally biased region" description="Basic and acidic residues" evidence="4">
    <location>
        <begin position="829"/>
        <end position="839"/>
    </location>
</feature>
<dbReference type="GO" id="GO:0008270">
    <property type="term" value="F:zinc ion binding"/>
    <property type="evidence" value="ECO:0007669"/>
    <property type="project" value="UniProtKB-KW"/>
</dbReference>
<feature type="domain" description="CW-type" evidence="5">
    <location>
        <begin position="465"/>
        <end position="518"/>
    </location>
</feature>